<evidence type="ECO:0000313" key="3">
    <source>
        <dbReference type="Proteomes" id="UP000663792"/>
    </source>
</evidence>
<comment type="caution">
    <text evidence="2">The sequence shown here is derived from an EMBL/GenBank/DDBJ whole genome shotgun (WGS) entry which is preliminary data.</text>
</comment>
<sequence length="246" mass="25037">MGRSLLRHALVTSAVVAVVALTAAGCSGPPAGDAPTTPTTSATPLSAAAAVPPVTDDLGGGSAHHDIGVAGEPFTVKADTWTDADVTQWQTLPPKVVNSVLNLVPIAGEGQPAQVTMAAVTVTTALAATMPGLDGLVVDTWTETAPGQGFALSQYYPYAAAVSVLGYSQPLVDRWTYLAGDQPLTDEALRTAGVYANRITFSWTLLVRNDGDLGHHQRLVTDTITVPIADPAASAPSTPASTTAAG</sequence>
<keyword evidence="3" id="KW-1185">Reference proteome</keyword>
<feature type="chain" id="PRO_5039555113" description="Lipoprotein LpqN" evidence="1">
    <location>
        <begin position="24"/>
        <end position="246"/>
    </location>
</feature>
<dbReference type="RefSeq" id="WP_205262475.1">
    <property type="nucleotide sequence ID" value="NZ_JAERWK010000029.1"/>
</dbReference>
<name>A0A939C3K2_9ACTN</name>
<dbReference type="AlphaFoldDB" id="A0A939C3K2"/>
<dbReference type="Proteomes" id="UP000663792">
    <property type="component" value="Unassembled WGS sequence"/>
</dbReference>
<keyword evidence="1" id="KW-0732">Signal</keyword>
<dbReference type="PROSITE" id="PS51257">
    <property type="entry name" value="PROKAR_LIPOPROTEIN"/>
    <property type="match status" value="1"/>
</dbReference>
<evidence type="ECO:0000256" key="1">
    <source>
        <dbReference type="SAM" id="SignalP"/>
    </source>
</evidence>
<protein>
    <recommendedName>
        <fullName evidence="4">Lipoprotein LpqN</fullName>
    </recommendedName>
</protein>
<accession>A0A939C3K2</accession>
<reference evidence="2" key="1">
    <citation type="submission" date="2021-01" db="EMBL/GenBank/DDBJ databases">
        <title>YIM 132084 draft genome.</title>
        <authorList>
            <person name="An D."/>
        </authorList>
    </citation>
    <scope>NUCLEOTIDE SEQUENCE</scope>
    <source>
        <strain evidence="2">YIM 132084</strain>
    </source>
</reference>
<evidence type="ECO:0008006" key="4">
    <source>
        <dbReference type="Google" id="ProtNLM"/>
    </source>
</evidence>
<proteinExistence type="predicted"/>
<dbReference type="EMBL" id="JAERWK010000029">
    <property type="protein sequence ID" value="MBM9469509.1"/>
    <property type="molecule type" value="Genomic_DNA"/>
</dbReference>
<evidence type="ECO:0000313" key="2">
    <source>
        <dbReference type="EMBL" id="MBM9469509.1"/>
    </source>
</evidence>
<feature type="signal peptide" evidence="1">
    <location>
        <begin position="1"/>
        <end position="23"/>
    </location>
</feature>
<organism evidence="2 3">
    <name type="scientific">Nakamurella leprariae</name>
    <dbReference type="NCBI Taxonomy" id="2803911"/>
    <lineage>
        <taxon>Bacteria</taxon>
        <taxon>Bacillati</taxon>
        <taxon>Actinomycetota</taxon>
        <taxon>Actinomycetes</taxon>
        <taxon>Nakamurellales</taxon>
        <taxon>Nakamurellaceae</taxon>
        <taxon>Nakamurella</taxon>
    </lineage>
</organism>
<gene>
    <name evidence="2" type="ORF">JL106_19675</name>
</gene>